<dbReference type="Proteomes" id="UP001140234">
    <property type="component" value="Unassembled WGS sequence"/>
</dbReference>
<sequence length="223" mass="24222">MVDTTHPASAFAQTNPHSQKRVDLSTYIQISRNLTRVRSPQKRLHALFLGQAAISRAIMQLPATQHPVQDAQRFSFDAWQVDVGGGAQTAAVVVVHGEFTEVPSQSVVSFDRVFALVPALPGTPAAAAGIPCIITNDQLTLRRYNGFHSWLPQAPAAAPPSSEHAPASSLAPEQEEMARALQGATGLNAEWTLRCLENYGWNYQQAMAEFPQVRASLPPEAFQ</sequence>
<name>A0ACC1JKT2_9FUNG</name>
<proteinExistence type="predicted"/>
<evidence type="ECO:0000313" key="1">
    <source>
        <dbReference type="EMBL" id="KAJ2761359.1"/>
    </source>
</evidence>
<protein>
    <submittedName>
        <fullName evidence="1">Nuclear mRNA export, poly(A)+RNA binding protein</fullName>
    </submittedName>
</protein>
<keyword evidence="2" id="KW-1185">Reference proteome</keyword>
<comment type="caution">
    <text evidence="1">The sequence shown here is derived from an EMBL/GenBank/DDBJ whole genome shotgun (WGS) entry which is preliminary data.</text>
</comment>
<gene>
    <name evidence="1" type="primary">MEX67</name>
    <name evidence="1" type="ORF">IWQ57_006071</name>
</gene>
<reference evidence="1" key="1">
    <citation type="submission" date="2022-07" db="EMBL/GenBank/DDBJ databases">
        <title>Phylogenomic reconstructions and comparative analyses of Kickxellomycotina fungi.</title>
        <authorList>
            <person name="Reynolds N.K."/>
            <person name="Stajich J.E."/>
            <person name="Barry K."/>
            <person name="Grigoriev I.V."/>
            <person name="Crous P."/>
            <person name="Smith M.E."/>
        </authorList>
    </citation>
    <scope>NUCLEOTIDE SEQUENCE</scope>
    <source>
        <strain evidence="1">CBS 109366</strain>
    </source>
</reference>
<organism evidence="1 2">
    <name type="scientific">Coemansia nantahalensis</name>
    <dbReference type="NCBI Taxonomy" id="2789366"/>
    <lineage>
        <taxon>Eukaryota</taxon>
        <taxon>Fungi</taxon>
        <taxon>Fungi incertae sedis</taxon>
        <taxon>Zoopagomycota</taxon>
        <taxon>Kickxellomycotina</taxon>
        <taxon>Kickxellomycetes</taxon>
        <taxon>Kickxellales</taxon>
        <taxon>Kickxellaceae</taxon>
        <taxon>Coemansia</taxon>
    </lineage>
</organism>
<dbReference type="EMBL" id="JANBUJ010003246">
    <property type="protein sequence ID" value="KAJ2761359.1"/>
    <property type="molecule type" value="Genomic_DNA"/>
</dbReference>
<evidence type="ECO:0000313" key="2">
    <source>
        <dbReference type="Proteomes" id="UP001140234"/>
    </source>
</evidence>
<accession>A0ACC1JKT2</accession>